<sequence length="44" mass="4360">MRRAALALVAIALTVGGLTVGQPGGSSATPDEVVRDSAPRHSSS</sequence>
<name>A0A6J7LD00_9ZZZZ</name>
<gene>
    <name evidence="2" type="ORF">UFOPK3662_03798</name>
</gene>
<evidence type="ECO:0000313" key="2">
    <source>
        <dbReference type="EMBL" id="CAB4966061.1"/>
    </source>
</evidence>
<dbReference type="AlphaFoldDB" id="A0A6J7LD00"/>
<organism evidence="2">
    <name type="scientific">freshwater metagenome</name>
    <dbReference type="NCBI Taxonomy" id="449393"/>
    <lineage>
        <taxon>unclassified sequences</taxon>
        <taxon>metagenomes</taxon>
        <taxon>ecological metagenomes</taxon>
    </lineage>
</organism>
<protein>
    <submittedName>
        <fullName evidence="2">Unannotated protein</fullName>
    </submittedName>
</protein>
<reference evidence="2" key="1">
    <citation type="submission" date="2020-05" db="EMBL/GenBank/DDBJ databases">
        <authorList>
            <person name="Chiriac C."/>
            <person name="Salcher M."/>
            <person name="Ghai R."/>
            <person name="Kavagutti S V."/>
        </authorList>
    </citation>
    <scope>NUCLEOTIDE SEQUENCE</scope>
</reference>
<proteinExistence type="predicted"/>
<feature type="compositionally biased region" description="Basic and acidic residues" evidence="1">
    <location>
        <begin position="32"/>
        <end position="44"/>
    </location>
</feature>
<dbReference type="EMBL" id="CAFBMW010000058">
    <property type="protein sequence ID" value="CAB4966061.1"/>
    <property type="molecule type" value="Genomic_DNA"/>
</dbReference>
<accession>A0A6J7LD00</accession>
<feature type="region of interest" description="Disordered" evidence="1">
    <location>
        <begin position="19"/>
        <end position="44"/>
    </location>
</feature>
<evidence type="ECO:0000256" key="1">
    <source>
        <dbReference type="SAM" id="MobiDB-lite"/>
    </source>
</evidence>